<dbReference type="Proteomes" id="UP000464378">
    <property type="component" value="Chromosome"/>
</dbReference>
<keyword evidence="2" id="KW-1133">Transmembrane helix</keyword>
<evidence type="ECO:0000313" key="3">
    <source>
        <dbReference type="EMBL" id="VIP02282.1"/>
    </source>
</evidence>
<dbReference type="NCBIfam" id="TIGR02046">
    <property type="entry name" value="sdhC_b558_fam"/>
    <property type="match status" value="1"/>
</dbReference>
<keyword evidence="2" id="KW-0472">Membrane</keyword>
<evidence type="ECO:0000256" key="1">
    <source>
        <dbReference type="SAM" id="MobiDB-lite"/>
    </source>
</evidence>
<evidence type="ECO:0000256" key="2">
    <source>
        <dbReference type="SAM" id="Phobius"/>
    </source>
</evidence>
<dbReference type="GO" id="GO:0016020">
    <property type="term" value="C:membrane"/>
    <property type="evidence" value="ECO:0007669"/>
    <property type="project" value="InterPro"/>
</dbReference>
<feature type="transmembrane region" description="Helical" evidence="2">
    <location>
        <begin position="82"/>
        <end position="102"/>
    </location>
</feature>
<keyword evidence="2" id="KW-0812">Transmembrane</keyword>
<organism evidence="3">
    <name type="scientific">Tuwongella immobilis</name>
    <dbReference type="NCBI Taxonomy" id="692036"/>
    <lineage>
        <taxon>Bacteria</taxon>
        <taxon>Pseudomonadati</taxon>
        <taxon>Planctomycetota</taxon>
        <taxon>Planctomycetia</taxon>
        <taxon>Gemmatales</taxon>
        <taxon>Gemmataceae</taxon>
        <taxon>Tuwongella</taxon>
    </lineage>
</organism>
<reference evidence="3" key="1">
    <citation type="submission" date="2019-04" db="EMBL/GenBank/DDBJ databases">
        <authorList>
            <consortium name="Science for Life Laboratories"/>
        </authorList>
    </citation>
    <scope>NUCLEOTIDE SEQUENCE</scope>
    <source>
        <strain evidence="3">MBLW1</strain>
    </source>
</reference>
<dbReference type="EMBL" id="LR593887">
    <property type="protein sequence ID" value="VTS00932.1"/>
    <property type="molecule type" value="Genomic_DNA"/>
</dbReference>
<dbReference type="InParanoid" id="A0A6C2YMZ6"/>
<sequence length="272" mass="29536">MSKVIRPKQNYPTNQPRPGSPTPMVWLGKLLQSSVGSKILVALTGIALIGFVVGHMAGNLQIFVSQSLINHYAEKLHSLGPILWVIRGVLLAILVTHLTLAIRLKSQSATARPVPYYYHSTIQATWASRYMLSTGIVVGTFLLFHLAHFTVTAVSATVTIENQAVNYSQLRDSEGLRDVYSMVIYGFQKPVVSGLYLVAQLALFFHLTHGAASVFQTLSLNSTRFQSLIRTVAFVLALGLLIGNSSIVLACQLGYLQPNPDVAKTLSAVMGG</sequence>
<feature type="region of interest" description="Disordered" evidence="1">
    <location>
        <begin position="1"/>
        <end position="20"/>
    </location>
</feature>
<keyword evidence="4" id="KW-1185">Reference proteome</keyword>
<proteinExistence type="predicted"/>
<dbReference type="KEGG" id="tim:GMBLW1_16780"/>
<dbReference type="RefSeq" id="WP_162657472.1">
    <property type="nucleotide sequence ID" value="NZ_LR593887.1"/>
</dbReference>
<dbReference type="EMBL" id="LR586016">
    <property type="protein sequence ID" value="VIP02282.1"/>
    <property type="molecule type" value="Genomic_DNA"/>
</dbReference>
<accession>A0A6C2YMZ6</accession>
<feature type="transmembrane region" description="Helical" evidence="2">
    <location>
        <begin position="39"/>
        <end position="62"/>
    </location>
</feature>
<dbReference type="InterPro" id="IPR011138">
    <property type="entry name" value="Cytochrome_b-558"/>
</dbReference>
<feature type="transmembrane region" description="Helical" evidence="2">
    <location>
        <begin position="195"/>
        <end position="220"/>
    </location>
</feature>
<evidence type="ECO:0000313" key="4">
    <source>
        <dbReference type="Proteomes" id="UP000464378"/>
    </source>
</evidence>
<feature type="transmembrane region" description="Helical" evidence="2">
    <location>
        <begin position="232"/>
        <end position="255"/>
    </location>
</feature>
<dbReference type="Gene3D" id="1.20.1300.10">
    <property type="entry name" value="Fumarate reductase/succinate dehydrogenase, transmembrane subunit"/>
    <property type="match status" value="1"/>
</dbReference>
<dbReference type="InterPro" id="IPR034804">
    <property type="entry name" value="SQR/QFR_C/D"/>
</dbReference>
<dbReference type="AlphaFoldDB" id="A0A6C2YMZ6"/>
<dbReference type="SUPFAM" id="SSF81343">
    <property type="entry name" value="Fumarate reductase respiratory complex transmembrane subunits"/>
    <property type="match status" value="1"/>
</dbReference>
<gene>
    <name evidence="3" type="ORF">GMBLW1_16780</name>
</gene>
<name>A0A6C2YMZ6_9BACT</name>
<protein>
    <submittedName>
        <fullName evidence="3">Succinate dehydrogenase cytochrome B subunit, b558 family</fullName>
    </submittedName>
</protein>
<feature type="transmembrane region" description="Helical" evidence="2">
    <location>
        <begin position="130"/>
        <end position="151"/>
    </location>
</feature>
<dbReference type="CDD" id="cd03498">
    <property type="entry name" value="SQR_TypeB_2_TM"/>
    <property type="match status" value="1"/>
</dbReference>